<organism evidence="1 2">
    <name type="scientific">Pseudomonas jessenii</name>
    <dbReference type="NCBI Taxonomy" id="77298"/>
    <lineage>
        <taxon>Bacteria</taxon>
        <taxon>Pseudomonadati</taxon>
        <taxon>Pseudomonadota</taxon>
        <taxon>Gammaproteobacteria</taxon>
        <taxon>Pseudomonadales</taxon>
        <taxon>Pseudomonadaceae</taxon>
        <taxon>Pseudomonas</taxon>
    </lineage>
</organism>
<dbReference type="AlphaFoldDB" id="A0A370SZ15"/>
<comment type="caution">
    <text evidence="1">The sequence shown here is derived from an EMBL/GenBank/DDBJ whole genome shotgun (WGS) entry which is preliminary data.</text>
</comment>
<name>A0A370SZ15_PSEJE</name>
<accession>A0A370SZ15</accession>
<evidence type="ECO:0000313" key="1">
    <source>
        <dbReference type="EMBL" id="RDL24986.1"/>
    </source>
</evidence>
<sequence length="41" mass="4256">MVELVKISKVGKTLAVNVNDGEANVPSPVGFTAKACAFRPP</sequence>
<gene>
    <name evidence="1" type="ORF">DEU51_101466</name>
</gene>
<dbReference type="Proteomes" id="UP000255365">
    <property type="component" value="Unassembled WGS sequence"/>
</dbReference>
<reference evidence="1 2" key="1">
    <citation type="submission" date="2018-07" db="EMBL/GenBank/DDBJ databases">
        <title>Genome sequencing of rice bacterial endophytes.</title>
        <authorList>
            <person name="Venturi V."/>
        </authorList>
    </citation>
    <scope>NUCLEOTIDE SEQUENCE [LARGE SCALE GENOMIC DNA]</scope>
    <source>
        <strain evidence="1 2">E2333</strain>
    </source>
</reference>
<protein>
    <submittedName>
        <fullName evidence="1">Uncharacterized protein</fullName>
    </submittedName>
</protein>
<evidence type="ECO:0000313" key="2">
    <source>
        <dbReference type="Proteomes" id="UP000255365"/>
    </source>
</evidence>
<dbReference type="EMBL" id="QRAV01000001">
    <property type="protein sequence ID" value="RDL24986.1"/>
    <property type="molecule type" value="Genomic_DNA"/>
</dbReference>
<proteinExistence type="predicted"/>